<dbReference type="RefSeq" id="WP_153017660.1">
    <property type="nucleotide sequence ID" value="NZ_LQYT01000073.1"/>
</dbReference>
<accession>A0A150LQ63</accession>
<reference evidence="2 3" key="1">
    <citation type="submission" date="2016-01" db="EMBL/GenBank/DDBJ databases">
        <title>Draft Genome Sequences of Seven Thermophilic Sporeformers Isolated from Foods.</title>
        <authorList>
            <person name="Berendsen E.M."/>
            <person name="Wells-Bennik M.H."/>
            <person name="Krawcyk A.O."/>
            <person name="De Jong A."/>
            <person name="Holsappel S."/>
            <person name="Eijlander R.T."/>
            <person name="Kuipers O.P."/>
        </authorList>
    </citation>
    <scope>NUCLEOTIDE SEQUENCE [LARGE SCALE GENOMIC DNA]</scope>
    <source>
        <strain evidence="2 3">B4135</strain>
    </source>
</reference>
<proteinExistence type="predicted"/>
<protein>
    <submittedName>
        <fullName evidence="2">Uncharacterized protein</fullName>
    </submittedName>
</protein>
<dbReference type="InterPro" id="IPR058725">
    <property type="entry name" value="YczF"/>
</dbReference>
<keyword evidence="1" id="KW-0472">Membrane</keyword>
<name>A0A150LQ63_9BACI</name>
<keyword evidence="1" id="KW-1133">Transmembrane helix</keyword>
<organism evidence="2 3">
    <name type="scientific">Caldibacillus debilis</name>
    <dbReference type="NCBI Taxonomy" id="301148"/>
    <lineage>
        <taxon>Bacteria</taxon>
        <taxon>Bacillati</taxon>
        <taxon>Bacillota</taxon>
        <taxon>Bacilli</taxon>
        <taxon>Bacillales</taxon>
        <taxon>Bacillaceae</taxon>
        <taxon>Caldibacillus</taxon>
    </lineage>
</organism>
<feature type="transmembrane region" description="Helical" evidence="1">
    <location>
        <begin position="47"/>
        <end position="70"/>
    </location>
</feature>
<evidence type="ECO:0000256" key="1">
    <source>
        <dbReference type="SAM" id="Phobius"/>
    </source>
</evidence>
<dbReference type="STRING" id="301148.B4135_2861"/>
<dbReference type="Pfam" id="PF26310">
    <property type="entry name" value="YczF"/>
    <property type="match status" value="1"/>
</dbReference>
<comment type="caution">
    <text evidence="2">The sequence shown here is derived from an EMBL/GenBank/DDBJ whole genome shotgun (WGS) entry which is preliminary data.</text>
</comment>
<dbReference type="Proteomes" id="UP000075683">
    <property type="component" value="Unassembled WGS sequence"/>
</dbReference>
<keyword evidence="1" id="KW-0812">Transmembrane</keyword>
<dbReference type="AlphaFoldDB" id="A0A150LQ63"/>
<sequence length="90" mass="9986">MRMFKELGITVLLFVSLVAMVFSIDLALDQGYQTAVNNLRSPFQVMSGAEYCILFLFLFVLLGSQILSVWGKKKKGQHGKTAKKGMNGNP</sequence>
<gene>
    <name evidence="2" type="ORF">B4135_2861</name>
</gene>
<evidence type="ECO:0000313" key="2">
    <source>
        <dbReference type="EMBL" id="KYD14434.1"/>
    </source>
</evidence>
<evidence type="ECO:0000313" key="3">
    <source>
        <dbReference type="Proteomes" id="UP000075683"/>
    </source>
</evidence>
<dbReference type="EMBL" id="LQYT01000073">
    <property type="protein sequence ID" value="KYD14434.1"/>
    <property type="molecule type" value="Genomic_DNA"/>
</dbReference>